<feature type="transmembrane region" description="Helical" evidence="9">
    <location>
        <begin position="33"/>
        <end position="54"/>
    </location>
</feature>
<evidence type="ECO:0000256" key="8">
    <source>
        <dbReference type="SAM" id="MobiDB-lite"/>
    </source>
</evidence>
<keyword evidence="7 9" id="KW-0472">Membrane</keyword>
<dbReference type="PANTHER" id="PTHR23502:SF132">
    <property type="entry name" value="POLYAMINE TRANSPORTER 2-RELATED"/>
    <property type="match status" value="1"/>
</dbReference>
<evidence type="ECO:0000259" key="10">
    <source>
        <dbReference type="PROSITE" id="PS50850"/>
    </source>
</evidence>
<sequence length="481" mass="48240">MDLSPGGASRPERPAADPAVLGDPASKRIPVGFVLLLSALVALGPLTIDLYLAAFPQITDDLGTTEPRVQLTLTATLAGLAIGQLLIGSVSDAIGRRRPLLVSLAAYVVVTAAIVMVDGIVWFTALRFVQGLTAAAGMVLAMAIVRDNYSGFRVGKVIARLMLVVGVAPILAPTIGSQLLLLGSWRLMFVVLAVMGALLLLLATLRLQESLPVERRRAGGGGAALRSYAGLLRDWPFMGVALLSGFYMAAMFTYVSSSSFVFQDGFGLSAQEFGLVFGAGAVAVTAGSQINGALVGRVTPERILSVAIPAGVVLSAALLVTAVVTAGSPGGLWPIVVLLVLTLSTAGFVMPAAPAIALEHNGHRAGSAAALLGAMQFGIGAGIAPVTGLLGGDPATTMAGVMFAVVSIAGLLFIAVGRAERRRAAAGTSGSGDEAEAVAVAGTPATATGAATTTEAELSGAGAPAAVGSAGADREGARPVG</sequence>
<dbReference type="InterPro" id="IPR011701">
    <property type="entry name" value="MFS"/>
</dbReference>
<dbReference type="EMBL" id="JAEINH010000001">
    <property type="protein sequence ID" value="MBI9113594.1"/>
    <property type="molecule type" value="Genomic_DNA"/>
</dbReference>
<evidence type="ECO:0000313" key="12">
    <source>
        <dbReference type="Proteomes" id="UP000602087"/>
    </source>
</evidence>
<name>A0A934MC70_9MICO</name>
<evidence type="ECO:0000256" key="7">
    <source>
        <dbReference type="ARBA" id="ARBA00023136"/>
    </source>
</evidence>
<evidence type="ECO:0000256" key="1">
    <source>
        <dbReference type="ARBA" id="ARBA00004651"/>
    </source>
</evidence>
<feature type="compositionally biased region" description="Basic and acidic residues" evidence="8">
    <location>
        <begin position="472"/>
        <end position="481"/>
    </location>
</feature>
<dbReference type="Pfam" id="PF07690">
    <property type="entry name" value="MFS_1"/>
    <property type="match status" value="1"/>
</dbReference>
<gene>
    <name evidence="11" type="ORF">JAV76_01040</name>
</gene>
<feature type="region of interest" description="Disordered" evidence="8">
    <location>
        <begin position="1"/>
        <end position="21"/>
    </location>
</feature>
<keyword evidence="6 9" id="KW-1133">Transmembrane helix</keyword>
<dbReference type="PANTHER" id="PTHR23502">
    <property type="entry name" value="MAJOR FACILITATOR SUPERFAMILY"/>
    <property type="match status" value="1"/>
</dbReference>
<feature type="transmembrane region" description="Helical" evidence="9">
    <location>
        <begin position="128"/>
        <end position="145"/>
    </location>
</feature>
<organism evidence="11 12">
    <name type="scientific">Sanguibacter suaedae</name>
    <dbReference type="NCBI Taxonomy" id="2795737"/>
    <lineage>
        <taxon>Bacteria</taxon>
        <taxon>Bacillati</taxon>
        <taxon>Actinomycetota</taxon>
        <taxon>Actinomycetes</taxon>
        <taxon>Micrococcales</taxon>
        <taxon>Sanguibacteraceae</taxon>
        <taxon>Sanguibacter</taxon>
    </lineage>
</organism>
<dbReference type="GO" id="GO:0005886">
    <property type="term" value="C:plasma membrane"/>
    <property type="evidence" value="ECO:0007669"/>
    <property type="project" value="UniProtKB-SubCell"/>
</dbReference>
<keyword evidence="4" id="KW-1003">Cell membrane</keyword>
<dbReference type="CDD" id="cd17320">
    <property type="entry name" value="MFS_MdfA_MDR_like"/>
    <property type="match status" value="1"/>
</dbReference>
<evidence type="ECO:0000256" key="5">
    <source>
        <dbReference type="ARBA" id="ARBA00022692"/>
    </source>
</evidence>
<reference evidence="11" key="1">
    <citation type="submission" date="2020-12" db="EMBL/GenBank/DDBJ databases">
        <title>Sanguibacter suaedae sp. nov., isolated from Suaeda aralocaspica.</title>
        <authorList>
            <person name="Ma Q."/>
        </authorList>
    </citation>
    <scope>NUCLEOTIDE SEQUENCE</scope>
    <source>
        <strain evidence="11">YZGR15</strain>
    </source>
</reference>
<feature type="transmembrane region" description="Helical" evidence="9">
    <location>
        <begin position="69"/>
        <end position="88"/>
    </location>
</feature>
<dbReference type="Proteomes" id="UP000602087">
    <property type="component" value="Unassembled WGS sequence"/>
</dbReference>
<keyword evidence="3" id="KW-0813">Transport</keyword>
<protein>
    <submittedName>
        <fullName evidence="11">Multidrug effflux MFS transporter</fullName>
    </submittedName>
</protein>
<dbReference type="SUPFAM" id="SSF103473">
    <property type="entry name" value="MFS general substrate transporter"/>
    <property type="match status" value="1"/>
</dbReference>
<evidence type="ECO:0000313" key="11">
    <source>
        <dbReference type="EMBL" id="MBI9113594.1"/>
    </source>
</evidence>
<keyword evidence="5 9" id="KW-0812">Transmembrane</keyword>
<accession>A0A934MC70</accession>
<dbReference type="InterPro" id="IPR036259">
    <property type="entry name" value="MFS_trans_sf"/>
</dbReference>
<dbReference type="InterPro" id="IPR004812">
    <property type="entry name" value="Efflux_drug-R_Bcr/CmlA"/>
</dbReference>
<dbReference type="PROSITE" id="PS50850">
    <property type="entry name" value="MFS"/>
    <property type="match status" value="1"/>
</dbReference>
<dbReference type="FunFam" id="1.20.1720.10:FF:000005">
    <property type="entry name" value="Bcr/CflA family efflux transporter"/>
    <property type="match status" value="1"/>
</dbReference>
<feature type="transmembrane region" description="Helical" evidence="9">
    <location>
        <begin position="235"/>
        <end position="255"/>
    </location>
</feature>
<proteinExistence type="inferred from homology"/>
<feature type="transmembrane region" description="Helical" evidence="9">
    <location>
        <begin position="100"/>
        <end position="122"/>
    </location>
</feature>
<comment type="similarity">
    <text evidence="2">Belongs to the major facilitator superfamily. Bcr/CmlA family.</text>
</comment>
<feature type="transmembrane region" description="Helical" evidence="9">
    <location>
        <begin position="369"/>
        <end position="391"/>
    </location>
</feature>
<feature type="region of interest" description="Disordered" evidence="8">
    <location>
        <begin position="446"/>
        <end position="481"/>
    </location>
</feature>
<evidence type="ECO:0000256" key="2">
    <source>
        <dbReference type="ARBA" id="ARBA00006236"/>
    </source>
</evidence>
<feature type="transmembrane region" description="Helical" evidence="9">
    <location>
        <begin position="187"/>
        <end position="207"/>
    </location>
</feature>
<evidence type="ECO:0000256" key="6">
    <source>
        <dbReference type="ARBA" id="ARBA00022989"/>
    </source>
</evidence>
<keyword evidence="12" id="KW-1185">Reference proteome</keyword>
<feature type="compositionally biased region" description="Low complexity" evidence="8">
    <location>
        <begin position="446"/>
        <end position="471"/>
    </location>
</feature>
<dbReference type="GO" id="GO:0042910">
    <property type="term" value="F:xenobiotic transmembrane transporter activity"/>
    <property type="evidence" value="ECO:0007669"/>
    <property type="project" value="InterPro"/>
</dbReference>
<dbReference type="RefSeq" id="WP_198732155.1">
    <property type="nucleotide sequence ID" value="NZ_JAEINH010000001.1"/>
</dbReference>
<feature type="transmembrane region" description="Helical" evidence="9">
    <location>
        <begin position="157"/>
        <end position="181"/>
    </location>
</feature>
<evidence type="ECO:0000256" key="3">
    <source>
        <dbReference type="ARBA" id="ARBA00022448"/>
    </source>
</evidence>
<evidence type="ECO:0000256" key="9">
    <source>
        <dbReference type="SAM" id="Phobius"/>
    </source>
</evidence>
<feature type="transmembrane region" description="Helical" evidence="9">
    <location>
        <begin position="397"/>
        <end position="416"/>
    </location>
</feature>
<dbReference type="InterPro" id="IPR020846">
    <property type="entry name" value="MFS_dom"/>
</dbReference>
<dbReference type="NCBIfam" id="TIGR00710">
    <property type="entry name" value="efflux_Bcr_CflA"/>
    <property type="match status" value="1"/>
</dbReference>
<dbReference type="Gene3D" id="1.20.1720.10">
    <property type="entry name" value="Multidrug resistance protein D"/>
    <property type="match status" value="1"/>
</dbReference>
<comment type="subcellular location">
    <subcellularLocation>
        <location evidence="1">Cell membrane</location>
        <topology evidence="1">Multi-pass membrane protein</topology>
    </subcellularLocation>
</comment>
<feature type="transmembrane region" description="Helical" evidence="9">
    <location>
        <begin position="303"/>
        <end position="326"/>
    </location>
</feature>
<feature type="transmembrane region" description="Helical" evidence="9">
    <location>
        <begin position="332"/>
        <end position="357"/>
    </location>
</feature>
<feature type="transmembrane region" description="Helical" evidence="9">
    <location>
        <begin position="275"/>
        <end position="296"/>
    </location>
</feature>
<dbReference type="AlphaFoldDB" id="A0A934MC70"/>
<dbReference type="GO" id="GO:1990961">
    <property type="term" value="P:xenobiotic detoxification by transmembrane export across the plasma membrane"/>
    <property type="evidence" value="ECO:0007669"/>
    <property type="project" value="InterPro"/>
</dbReference>
<comment type="caution">
    <text evidence="11">The sequence shown here is derived from an EMBL/GenBank/DDBJ whole genome shotgun (WGS) entry which is preliminary data.</text>
</comment>
<feature type="domain" description="Major facilitator superfamily (MFS) profile" evidence="10">
    <location>
        <begin position="33"/>
        <end position="422"/>
    </location>
</feature>
<evidence type="ECO:0000256" key="4">
    <source>
        <dbReference type="ARBA" id="ARBA00022475"/>
    </source>
</evidence>